<dbReference type="GO" id="GO:0005829">
    <property type="term" value="C:cytosol"/>
    <property type="evidence" value="ECO:0007669"/>
    <property type="project" value="TreeGrafter"/>
</dbReference>
<dbReference type="InterPro" id="IPR023799">
    <property type="entry name" value="RbfA_dom_sf"/>
</dbReference>
<dbReference type="EMBL" id="BDOQ01000022">
    <property type="protein sequence ID" value="GBG15898.1"/>
    <property type="molecule type" value="Genomic_DNA"/>
</dbReference>
<dbReference type="AlphaFoldDB" id="A0A2R5FEZ5"/>
<gene>
    <name evidence="2 3" type="primary">rbfA</name>
    <name evidence="3" type="ORF">NMK_3516</name>
</gene>
<comment type="similarity">
    <text evidence="2">Belongs to the RbfA family.</text>
</comment>
<comment type="function">
    <text evidence="2">One of several proteins that assist in the late maturation steps of the functional core of the 30S ribosomal subunit. Associates with free 30S ribosomal subunits (but not with 30S subunits that are part of 70S ribosomes or polysomes). Required for efficient processing of 16S rRNA. May interact with the 5'-terminal helix region of 16S rRNA.</text>
</comment>
<keyword evidence="2" id="KW-0963">Cytoplasm</keyword>
<name>A0A2R5FEZ5_9PROT</name>
<dbReference type="RefSeq" id="WP_109017045.1">
    <property type="nucleotide sequence ID" value="NZ_BDOQ01000022.1"/>
</dbReference>
<dbReference type="GO" id="GO:0030490">
    <property type="term" value="P:maturation of SSU-rRNA"/>
    <property type="evidence" value="ECO:0007669"/>
    <property type="project" value="UniProtKB-UniRule"/>
</dbReference>
<evidence type="ECO:0000313" key="4">
    <source>
        <dbReference type="Proteomes" id="UP000245081"/>
    </source>
</evidence>
<dbReference type="PANTHER" id="PTHR33515">
    <property type="entry name" value="RIBOSOME-BINDING FACTOR A, CHLOROPLASTIC-RELATED"/>
    <property type="match status" value="1"/>
</dbReference>
<dbReference type="PROSITE" id="PS01319">
    <property type="entry name" value="RBFA"/>
    <property type="match status" value="1"/>
</dbReference>
<organism evidence="3 4">
    <name type="scientific">Novimethylophilus kurashikiensis</name>
    <dbReference type="NCBI Taxonomy" id="1825523"/>
    <lineage>
        <taxon>Bacteria</taxon>
        <taxon>Pseudomonadati</taxon>
        <taxon>Pseudomonadota</taxon>
        <taxon>Betaproteobacteria</taxon>
        <taxon>Nitrosomonadales</taxon>
        <taxon>Methylophilaceae</taxon>
        <taxon>Novimethylophilus</taxon>
    </lineage>
</organism>
<protein>
    <recommendedName>
        <fullName evidence="2">Ribosome-binding factor A</fullName>
    </recommendedName>
</protein>
<keyword evidence="4" id="KW-1185">Reference proteome</keyword>
<dbReference type="InterPro" id="IPR000238">
    <property type="entry name" value="RbfA"/>
</dbReference>
<reference evidence="3 4" key="1">
    <citation type="journal article" date="2018" name="Environ. Microbiol.">
        <title>Isolation and genomic characterization of Novimethylophilus kurashikiensis gen. nov. sp. nov., a new lanthanide-dependent methylotrophic species of Methylophilaceae.</title>
        <authorList>
            <person name="Lv H."/>
            <person name="Sahin N."/>
            <person name="Tani A."/>
        </authorList>
    </citation>
    <scope>NUCLEOTIDE SEQUENCE [LARGE SCALE GENOMIC DNA]</scope>
    <source>
        <strain evidence="3 4">La2-4</strain>
    </source>
</reference>
<dbReference type="InterPro" id="IPR020053">
    <property type="entry name" value="Ribosome-bd_factorA_CS"/>
</dbReference>
<comment type="subcellular location">
    <subcellularLocation>
        <location evidence="2">Cytoplasm</location>
    </subcellularLocation>
</comment>
<dbReference type="GO" id="GO:0043024">
    <property type="term" value="F:ribosomal small subunit binding"/>
    <property type="evidence" value="ECO:0007669"/>
    <property type="project" value="TreeGrafter"/>
</dbReference>
<dbReference type="Pfam" id="PF02033">
    <property type="entry name" value="RBFA"/>
    <property type="match status" value="1"/>
</dbReference>
<dbReference type="HAMAP" id="MF_00003">
    <property type="entry name" value="RbfA"/>
    <property type="match status" value="1"/>
</dbReference>
<dbReference type="InterPro" id="IPR015946">
    <property type="entry name" value="KH_dom-like_a/b"/>
</dbReference>
<dbReference type="SUPFAM" id="SSF89919">
    <property type="entry name" value="Ribosome-binding factor A, RbfA"/>
    <property type="match status" value="1"/>
</dbReference>
<sequence>MAKEFSRNQRVAEQLRRELADLLQFEVKDPRAAKVTLTEVDVSGDLSHAKIYFVTQSADAQSAAAALTKAAGFLRSQLSHRMLMRTVPQLHFVYDESLDRGMRMSQLIDQANSDSSDKS</sequence>
<dbReference type="Proteomes" id="UP000245081">
    <property type="component" value="Unassembled WGS sequence"/>
</dbReference>
<accession>A0A2R5FEZ5</accession>
<comment type="subunit">
    <text evidence="2">Monomer. Binds 30S ribosomal subunits, but not 50S ribosomal subunits or 70S ribosomes.</text>
</comment>
<evidence type="ECO:0000256" key="2">
    <source>
        <dbReference type="HAMAP-Rule" id="MF_00003"/>
    </source>
</evidence>
<proteinExistence type="inferred from homology"/>
<evidence type="ECO:0000256" key="1">
    <source>
        <dbReference type="ARBA" id="ARBA00022517"/>
    </source>
</evidence>
<dbReference type="OrthoDB" id="307788at2"/>
<keyword evidence="1 2" id="KW-0690">Ribosome biogenesis</keyword>
<dbReference type="PANTHER" id="PTHR33515:SF1">
    <property type="entry name" value="RIBOSOME-BINDING FACTOR A, CHLOROPLASTIC-RELATED"/>
    <property type="match status" value="1"/>
</dbReference>
<comment type="caution">
    <text evidence="3">The sequence shown here is derived from an EMBL/GenBank/DDBJ whole genome shotgun (WGS) entry which is preliminary data.</text>
</comment>
<dbReference type="Gene3D" id="3.30.300.20">
    <property type="match status" value="1"/>
</dbReference>
<evidence type="ECO:0000313" key="3">
    <source>
        <dbReference type="EMBL" id="GBG15898.1"/>
    </source>
</evidence>
<dbReference type="NCBIfam" id="TIGR00082">
    <property type="entry name" value="rbfA"/>
    <property type="match status" value="1"/>
</dbReference>